<reference evidence="1" key="1">
    <citation type="submission" date="2023-03" db="EMBL/GenBank/DDBJ databases">
        <title>Massive genome expansion in bonnet fungi (Mycena s.s.) driven by repeated elements and novel gene families across ecological guilds.</title>
        <authorList>
            <consortium name="Lawrence Berkeley National Laboratory"/>
            <person name="Harder C.B."/>
            <person name="Miyauchi S."/>
            <person name="Viragh M."/>
            <person name="Kuo A."/>
            <person name="Thoen E."/>
            <person name="Andreopoulos B."/>
            <person name="Lu D."/>
            <person name="Skrede I."/>
            <person name="Drula E."/>
            <person name="Henrissat B."/>
            <person name="Morin E."/>
            <person name="Kohler A."/>
            <person name="Barry K."/>
            <person name="LaButti K."/>
            <person name="Morin E."/>
            <person name="Salamov A."/>
            <person name="Lipzen A."/>
            <person name="Mereny Z."/>
            <person name="Hegedus B."/>
            <person name="Baldrian P."/>
            <person name="Stursova M."/>
            <person name="Weitz H."/>
            <person name="Taylor A."/>
            <person name="Grigoriev I.V."/>
            <person name="Nagy L.G."/>
            <person name="Martin F."/>
            <person name="Kauserud H."/>
        </authorList>
    </citation>
    <scope>NUCLEOTIDE SEQUENCE</scope>
    <source>
        <strain evidence="1">9144</strain>
    </source>
</reference>
<comment type="caution">
    <text evidence="1">The sequence shown here is derived from an EMBL/GenBank/DDBJ whole genome shotgun (WGS) entry which is preliminary data.</text>
</comment>
<name>A0AAD6YUE4_9AGAR</name>
<dbReference type="Proteomes" id="UP001219525">
    <property type="component" value="Unassembled WGS sequence"/>
</dbReference>
<proteinExistence type="predicted"/>
<protein>
    <submittedName>
        <fullName evidence="1">Uncharacterized protein</fullName>
    </submittedName>
</protein>
<sequence>LRQAKQRLFRIIVSETTFHLWKMRNARVIGQTPPTAQESLNKWRYIINKHIEVDFILARRPKGGHQVSINPRLVDQTWSPILLDVNIMREGWINKPRVLVGTGPPDKVAPSPTLPSTRCA</sequence>
<evidence type="ECO:0000313" key="1">
    <source>
        <dbReference type="EMBL" id="KAJ7229974.1"/>
    </source>
</evidence>
<keyword evidence="2" id="KW-1185">Reference proteome</keyword>
<organism evidence="1 2">
    <name type="scientific">Mycena pura</name>
    <dbReference type="NCBI Taxonomy" id="153505"/>
    <lineage>
        <taxon>Eukaryota</taxon>
        <taxon>Fungi</taxon>
        <taxon>Dikarya</taxon>
        <taxon>Basidiomycota</taxon>
        <taxon>Agaricomycotina</taxon>
        <taxon>Agaricomycetes</taxon>
        <taxon>Agaricomycetidae</taxon>
        <taxon>Agaricales</taxon>
        <taxon>Marasmiineae</taxon>
        <taxon>Mycenaceae</taxon>
        <taxon>Mycena</taxon>
    </lineage>
</organism>
<gene>
    <name evidence="1" type="ORF">GGX14DRAFT_344687</name>
</gene>
<feature type="non-terminal residue" evidence="1">
    <location>
        <position position="1"/>
    </location>
</feature>
<dbReference type="AlphaFoldDB" id="A0AAD6YUE4"/>
<evidence type="ECO:0000313" key="2">
    <source>
        <dbReference type="Proteomes" id="UP001219525"/>
    </source>
</evidence>
<dbReference type="EMBL" id="JARJCW010000001">
    <property type="protein sequence ID" value="KAJ7229974.1"/>
    <property type="molecule type" value="Genomic_DNA"/>
</dbReference>
<accession>A0AAD6YUE4</accession>